<feature type="compositionally biased region" description="Low complexity" evidence="1">
    <location>
        <begin position="236"/>
        <end position="251"/>
    </location>
</feature>
<dbReference type="AlphaFoldDB" id="A0A9W6ZXZ3"/>
<sequence>MPEIKPVSSPIQIDEAGLNKLQENFSKMSSASFPTPNFPPISTIHGLADVKLYLSSLDESTSGYLWAGISILTVLFLKAGGGGDGDAQTTRVASAPSASTATISPPSSTPTAPTPVESSPPKDWVSSEKASTSSTPSQPKKLVTGKPGDPATTLADSKMKLMALEQEMKNKEMQRIVAENAMLKEKGYQPTKKIEKAAPPTAKPEVAAQEIAAPVVAPPNPAPPTPTPAPAPPAPALATPKPVASTPKTDPLAAAKAAAKTVKSKPTPKSNDDWSTLSAAAVKRKTVAELKEFIVGNGGKVASKAKKAEVVEEALRLLGK</sequence>
<comment type="caution">
    <text evidence="2">The sequence shown here is derived from an EMBL/GenBank/DDBJ whole genome shotgun (WGS) entry which is preliminary data.</text>
</comment>
<feature type="region of interest" description="Disordered" evidence="1">
    <location>
        <begin position="83"/>
        <end position="158"/>
    </location>
</feature>
<name>A0A9W6ZXZ3_9STRA</name>
<reference evidence="3" key="1">
    <citation type="journal article" date="2023" name="Commun. Biol.">
        <title>Genome analysis of Parmales, the sister group of diatoms, reveals the evolutionary specialization of diatoms from phago-mixotrophs to photoautotrophs.</title>
        <authorList>
            <person name="Ban H."/>
            <person name="Sato S."/>
            <person name="Yoshikawa S."/>
            <person name="Yamada K."/>
            <person name="Nakamura Y."/>
            <person name="Ichinomiya M."/>
            <person name="Sato N."/>
            <person name="Blanc-Mathieu R."/>
            <person name="Endo H."/>
            <person name="Kuwata A."/>
            <person name="Ogata H."/>
        </authorList>
    </citation>
    <scope>NUCLEOTIDE SEQUENCE [LARGE SCALE GENOMIC DNA]</scope>
</reference>
<feature type="region of interest" description="Disordered" evidence="1">
    <location>
        <begin position="215"/>
        <end position="251"/>
    </location>
</feature>
<evidence type="ECO:0000313" key="2">
    <source>
        <dbReference type="EMBL" id="GMH59981.1"/>
    </source>
</evidence>
<protein>
    <submittedName>
        <fullName evidence="2">Uncharacterized protein</fullName>
    </submittedName>
</protein>
<proteinExistence type="predicted"/>
<accession>A0A9W6ZXZ3</accession>
<evidence type="ECO:0000256" key="1">
    <source>
        <dbReference type="SAM" id="MobiDB-lite"/>
    </source>
</evidence>
<feature type="compositionally biased region" description="Pro residues" evidence="1">
    <location>
        <begin position="216"/>
        <end position="235"/>
    </location>
</feature>
<dbReference type="Proteomes" id="UP001162640">
    <property type="component" value="Unassembled WGS sequence"/>
</dbReference>
<gene>
    <name evidence="2" type="ORF">TL16_g02939</name>
</gene>
<dbReference type="EMBL" id="BLQM01000075">
    <property type="protein sequence ID" value="GMH59981.1"/>
    <property type="molecule type" value="Genomic_DNA"/>
</dbReference>
<organism evidence="2 3">
    <name type="scientific">Triparma laevis f. inornata</name>
    <dbReference type="NCBI Taxonomy" id="1714386"/>
    <lineage>
        <taxon>Eukaryota</taxon>
        <taxon>Sar</taxon>
        <taxon>Stramenopiles</taxon>
        <taxon>Ochrophyta</taxon>
        <taxon>Bolidophyceae</taxon>
        <taxon>Parmales</taxon>
        <taxon>Triparmaceae</taxon>
        <taxon>Triparma</taxon>
    </lineage>
</organism>
<evidence type="ECO:0000313" key="3">
    <source>
        <dbReference type="Proteomes" id="UP001162640"/>
    </source>
</evidence>
<feature type="compositionally biased region" description="Low complexity" evidence="1">
    <location>
        <begin position="93"/>
        <end position="137"/>
    </location>
</feature>